<dbReference type="Proteomes" id="UP000315017">
    <property type="component" value="Chromosome"/>
</dbReference>
<dbReference type="Pfam" id="PF02545">
    <property type="entry name" value="Maf"/>
    <property type="match status" value="1"/>
</dbReference>
<comment type="subcellular location">
    <subcellularLocation>
        <location evidence="1 5">Cytoplasm</location>
    </subcellularLocation>
</comment>
<comment type="catalytic activity">
    <reaction evidence="5">
        <text>N(7)-methyl-GTP + H2O = N(7)-methyl-GMP + diphosphate + H(+)</text>
        <dbReference type="Rhea" id="RHEA:58744"/>
        <dbReference type="ChEBI" id="CHEBI:15377"/>
        <dbReference type="ChEBI" id="CHEBI:15378"/>
        <dbReference type="ChEBI" id="CHEBI:33019"/>
        <dbReference type="ChEBI" id="CHEBI:58285"/>
        <dbReference type="ChEBI" id="CHEBI:87133"/>
    </reaction>
</comment>
<keyword evidence="2 5" id="KW-0963">Cytoplasm</keyword>
<keyword evidence="7" id="KW-1185">Reference proteome</keyword>
<reference evidence="6 7" key="1">
    <citation type="submission" date="2019-02" db="EMBL/GenBank/DDBJ databases">
        <title>Deep-cultivation of Planctomycetes and their phenomic and genomic characterization uncovers novel biology.</title>
        <authorList>
            <person name="Wiegand S."/>
            <person name="Jogler M."/>
            <person name="Boedeker C."/>
            <person name="Pinto D."/>
            <person name="Vollmers J."/>
            <person name="Rivas-Marin E."/>
            <person name="Kohn T."/>
            <person name="Peeters S.H."/>
            <person name="Heuer A."/>
            <person name="Rast P."/>
            <person name="Oberbeckmann S."/>
            <person name="Bunk B."/>
            <person name="Jeske O."/>
            <person name="Meyerdierks A."/>
            <person name="Storesund J.E."/>
            <person name="Kallscheuer N."/>
            <person name="Luecker S."/>
            <person name="Lage O.M."/>
            <person name="Pohl T."/>
            <person name="Merkel B.J."/>
            <person name="Hornburger P."/>
            <person name="Mueller R.-W."/>
            <person name="Bruemmer F."/>
            <person name="Labrenz M."/>
            <person name="Spormann A.M."/>
            <person name="Op den Camp H."/>
            <person name="Overmann J."/>
            <person name="Amann R."/>
            <person name="Jetten M.S.M."/>
            <person name="Mascher T."/>
            <person name="Medema M.H."/>
            <person name="Devos D.P."/>
            <person name="Kaster A.-K."/>
            <person name="Ovreas L."/>
            <person name="Rohde M."/>
            <person name="Galperin M.Y."/>
            <person name="Jogler C."/>
        </authorList>
    </citation>
    <scope>NUCLEOTIDE SEQUENCE [LARGE SCALE GENOMIC DNA]</scope>
    <source>
        <strain evidence="6 7">ETA_A8</strain>
    </source>
</reference>
<evidence type="ECO:0000256" key="3">
    <source>
        <dbReference type="ARBA" id="ARBA00022801"/>
    </source>
</evidence>
<accession>A0A517YB31</accession>
<sequence length="194" mass="21030">MTELILASTSRYRQELLTRLRVPFRCIAPQVDEAVVQARYAAHRAEQLAEHLAEAKARSVAALEPDAIVLGSDQVCVCAGQVLNKPGTVERACEELAFLAGKQHALITAVCLIHAGRTLAFKDVTTLQMRPLSAGEIARYVAADEPLDCAGSYKLESLGISLFESIQSEDHTAITGLPLMLLARQLRQLGLNVP</sequence>
<dbReference type="InterPro" id="IPR003697">
    <property type="entry name" value="Maf-like"/>
</dbReference>
<comment type="cofactor">
    <cofactor evidence="5">
        <name>a divalent metal cation</name>
        <dbReference type="ChEBI" id="CHEBI:60240"/>
    </cofactor>
</comment>
<evidence type="ECO:0000256" key="4">
    <source>
        <dbReference type="ARBA" id="ARBA00023080"/>
    </source>
</evidence>
<feature type="active site" description="Proton acceptor" evidence="5">
    <location>
        <position position="73"/>
    </location>
</feature>
<dbReference type="Gene3D" id="3.90.950.10">
    <property type="match status" value="1"/>
</dbReference>
<evidence type="ECO:0000256" key="1">
    <source>
        <dbReference type="ARBA" id="ARBA00004496"/>
    </source>
</evidence>
<comment type="caution">
    <text evidence="5">Lacks conserved residue(s) required for the propagation of feature annotation.</text>
</comment>
<dbReference type="CDD" id="cd00555">
    <property type="entry name" value="Maf"/>
    <property type="match status" value="1"/>
</dbReference>
<comment type="function">
    <text evidence="5">Nucleoside triphosphate pyrophosphatase that hydrolyzes 7-methyl-GTP (m(7)GTP). May have a dual role in cell division arrest and in preventing the incorporation of modified nucleotides into cellular nucleic acids.</text>
</comment>
<feature type="site" description="Important for substrate specificity" evidence="5">
    <location>
        <position position="12"/>
    </location>
</feature>
<dbReference type="SUPFAM" id="SSF52972">
    <property type="entry name" value="ITPase-like"/>
    <property type="match status" value="1"/>
</dbReference>
<dbReference type="InterPro" id="IPR029001">
    <property type="entry name" value="ITPase-like_fam"/>
</dbReference>
<feature type="site" description="Important for substrate specificity" evidence="5">
    <location>
        <position position="74"/>
    </location>
</feature>
<evidence type="ECO:0000256" key="5">
    <source>
        <dbReference type="HAMAP-Rule" id="MF_00528"/>
    </source>
</evidence>
<dbReference type="GO" id="GO:0005737">
    <property type="term" value="C:cytoplasm"/>
    <property type="evidence" value="ECO:0007669"/>
    <property type="project" value="UniProtKB-SubCell"/>
</dbReference>
<feature type="site" description="Important for substrate specificity" evidence="5">
    <location>
        <position position="156"/>
    </location>
</feature>
<name>A0A517YB31_9BACT</name>
<dbReference type="KEGG" id="aagg:ETAA8_24880"/>
<keyword evidence="4 5" id="KW-0546">Nucleotide metabolism</keyword>
<proteinExistence type="inferred from homology"/>
<evidence type="ECO:0000256" key="2">
    <source>
        <dbReference type="ARBA" id="ARBA00022490"/>
    </source>
</evidence>
<dbReference type="EC" id="3.6.1.-" evidence="5"/>
<dbReference type="RefSeq" id="WP_145088243.1">
    <property type="nucleotide sequence ID" value="NZ_CP036274.1"/>
</dbReference>
<comment type="similarity">
    <text evidence="5">Belongs to the Maf family. YceF subfamily.</text>
</comment>
<dbReference type="AlphaFoldDB" id="A0A517YB31"/>
<dbReference type="NCBIfam" id="TIGR00172">
    <property type="entry name" value="maf"/>
    <property type="match status" value="1"/>
</dbReference>
<keyword evidence="3 5" id="KW-0378">Hydrolase</keyword>
<protein>
    <recommendedName>
        <fullName evidence="5">7-methyl-GTP pyrophosphatase</fullName>
        <shortName evidence="5">m(7)GTP pyrophosphatase</shortName>
        <ecNumber evidence="5">3.6.1.-</ecNumber>
    </recommendedName>
</protein>
<evidence type="ECO:0000313" key="7">
    <source>
        <dbReference type="Proteomes" id="UP000315017"/>
    </source>
</evidence>
<dbReference type="GO" id="GO:0047429">
    <property type="term" value="F:nucleoside triphosphate diphosphatase activity"/>
    <property type="evidence" value="ECO:0007669"/>
    <property type="project" value="InterPro"/>
</dbReference>
<dbReference type="HAMAP" id="MF_00528">
    <property type="entry name" value="Maf"/>
    <property type="match status" value="1"/>
</dbReference>
<dbReference type="PANTHER" id="PTHR43213">
    <property type="entry name" value="BIFUNCTIONAL DTTP/UTP PYROPHOSPHATASE/METHYLTRANSFERASE PROTEIN-RELATED"/>
    <property type="match status" value="1"/>
</dbReference>
<dbReference type="PIRSF" id="PIRSF006305">
    <property type="entry name" value="Maf"/>
    <property type="match status" value="1"/>
</dbReference>
<dbReference type="EMBL" id="CP036274">
    <property type="protein sequence ID" value="QDU27401.1"/>
    <property type="molecule type" value="Genomic_DNA"/>
</dbReference>
<dbReference type="PANTHER" id="PTHR43213:SF10">
    <property type="entry name" value="7-METHYL-GTP PYROPHOSPHATASE"/>
    <property type="match status" value="1"/>
</dbReference>
<gene>
    <name evidence="6" type="primary">yceF</name>
    <name evidence="6" type="ORF">ETAA8_24880</name>
</gene>
<dbReference type="GO" id="GO:0009117">
    <property type="term" value="P:nucleotide metabolic process"/>
    <property type="evidence" value="ECO:0007669"/>
    <property type="project" value="UniProtKB-KW"/>
</dbReference>
<organism evidence="6 7">
    <name type="scientific">Anatilimnocola aggregata</name>
    <dbReference type="NCBI Taxonomy" id="2528021"/>
    <lineage>
        <taxon>Bacteria</taxon>
        <taxon>Pseudomonadati</taxon>
        <taxon>Planctomycetota</taxon>
        <taxon>Planctomycetia</taxon>
        <taxon>Pirellulales</taxon>
        <taxon>Pirellulaceae</taxon>
        <taxon>Anatilimnocola</taxon>
    </lineage>
</organism>
<evidence type="ECO:0000313" key="6">
    <source>
        <dbReference type="EMBL" id="QDU27401.1"/>
    </source>
</evidence>
<dbReference type="OrthoDB" id="9807767at2"/>